<dbReference type="Pfam" id="PF00383">
    <property type="entry name" value="dCMP_cyt_deam_1"/>
    <property type="match status" value="1"/>
</dbReference>
<feature type="binding site" evidence="15">
    <location>
        <position position="74"/>
    </location>
    <ligand>
        <name>Zn(2+)</name>
        <dbReference type="ChEBI" id="CHEBI:29105"/>
        <note>catalytic</note>
    </ligand>
</feature>
<comment type="caution">
    <text evidence="17">The sequence shown here is derived from an EMBL/GenBank/DDBJ whole genome shotgun (WGS) entry which is preliminary data.</text>
</comment>
<dbReference type="InterPro" id="IPR002125">
    <property type="entry name" value="CMP_dCMP_dom"/>
</dbReference>
<dbReference type="SUPFAM" id="SSF53927">
    <property type="entry name" value="Cytidine deaminase-like"/>
    <property type="match status" value="1"/>
</dbReference>
<dbReference type="RefSeq" id="WP_058482936.1">
    <property type="nucleotide sequence ID" value="NZ_CAAAII010000003.1"/>
</dbReference>
<evidence type="ECO:0000256" key="7">
    <source>
        <dbReference type="ARBA" id="ARBA00022723"/>
    </source>
</evidence>
<protein>
    <recommendedName>
        <fullName evidence="12">Riboflavin biosynthesis protein RibD</fullName>
    </recommendedName>
    <domain>
        <recommendedName>
            <fullName evidence="12">Diaminohydroxyphosphoribosylaminopyrimidine deaminase</fullName>
            <shortName evidence="12">DRAP deaminase</shortName>
            <ecNumber evidence="12">3.5.4.26</ecNumber>
        </recommendedName>
        <alternativeName>
            <fullName evidence="12">Riboflavin-specific deaminase</fullName>
        </alternativeName>
    </domain>
    <domain>
        <recommendedName>
            <fullName evidence="12">5-amino-6-(5-phosphoribosylamino)uracil reductase</fullName>
            <ecNumber evidence="12">1.1.1.193</ecNumber>
        </recommendedName>
        <alternativeName>
            <fullName evidence="12">HTP reductase</fullName>
        </alternativeName>
    </domain>
</protein>
<dbReference type="GO" id="GO:0008703">
    <property type="term" value="F:5-amino-6-(5-phosphoribosylamino)uracil reductase activity"/>
    <property type="evidence" value="ECO:0007669"/>
    <property type="project" value="UniProtKB-EC"/>
</dbReference>
<evidence type="ECO:0000256" key="6">
    <source>
        <dbReference type="ARBA" id="ARBA00022619"/>
    </source>
</evidence>
<feature type="binding site" evidence="14">
    <location>
        <position position="195"/>
    </location>
    <ligand>
        <name>NADP(+)</name>
        <dbReference type="ChEBI" id="CHEBI:58349"/>
    </ligand>
</feature>
<reference evidence="17 18" key="1">
    <citation type="submission" date="2015-11" db="EMBL/GenBank/DDBJ databases">
        <title>Genomic analysis of 38 Legionella species identifies large and diverse effector repertoires.</title>
        <authorList>
            <person name="Burstein D."/>
            <person name="Amaro F."/>
            <person name="Zusman T."/>
            <person name="Lifshitz Z."/>
            <person name="Cohen O."/>
            <person name="Gilbert J.A."/>
            <person name="Pupko T."/>
            <person name="Shuman H.A."/>
            <person name="Segal G."/>
        </authorList>
    </citation>
    <scope>NUCLEOTIDE SEQUENCE [LARGE SCALE GENOMIC DNA]</scope>
    <source>
        <strain evidence="17 18">Mt.St.Helens-9</strain>
    </source>
</reference>
<proteinExistence type="inferred from homology"/>
<dbReference type="GO" id="GO:0008835">
    <property type="term" value="F:diaminohydroxyphosphoribosylaminopyrimidine deaminase activity"/>
    <property type="evidence" value="ECO:0007669"/>
    <property type="project" value="UniProtKB-EC"/>
</dbReference>
<dbReference type="InterPro" id="IPR002734">
    <property type="entry name" value="RibDG_C"/>
</dbReference>
<dbReference type="InterPro" id="IPR024072">
    <property type="entry name" value="DHFR-like_dom_sf"/>
</dbReference>
<keyword evidence="9 12" id="KW-0521">NADP</keyword>
<sequence>MHRNGMLKALEQAWLGRGSCSPNPGVGAVAVRDGNIVARAWHQGAGNPHAEQVVLQQLAKNARGVTLYVTLEPCNHWGRTPPCVDAIIKAGVSTVVYGFHDPNPVVAANDTPSLLRAHGIEVIHYPMDEIDCFYQSYAHWINTGKPWVTAKMAQSLDGKIAGVDGRPVALSNPSCGEFTHKQRLHTDVIVTTAQTVIRDNPRLNVRLGDTQRGKPLAIIDRTLKLPENAAVLETASHCHIYHDEQYPVVKPLARCRYHPVPSRHGRLDLDFIITHLGRLGFHDVWVEAGGRLFSALHDDGLVNRTFLYIVPELLGEMATSGYHGDQIFKRNHTVSWHARQNNMILRLDWLEDGCLPD</sequence>
<evidence type="ECO:0000256" key="4">
    <source>
        <dbReference type="ARBA" id="ARBA00005259"/>
    </source>
</evidence>
<feature type="binding site" evidence="14">
    <location>
        <begin position="289"/>
        <end position="295"/>
    </location>
    <ligand>
        <name>NADP(+)</name>
        <dbReference type="ChEBI" id="CHEBI:58349"/>
    </ligand>
</feature>
<evidence type="ECO:0000313" key="18">
    <source>
        <dbReference type="Proteomes" id="UP000054877"/>
    </source>
</evidence>
<evidence type="ECO:0000256" key="11">
    <source>
        <dbReference type="ARBA" id="ARBA00023268"/>
    </source>
</evidence>
<keyword evidence="11" id="KW-0511">Multifunctional enzyme</keyword>
<dbReference type="EC" id="3.5.4.26" evidence="12"/>
<feature type="binding site" evidence="14">
    <location>
        <position position="183"/>
    </location>
    <ligand>
        <name>substrate</name>
    </ligand>
</feature>
<evidence type="ECO:0000256" key="12">
    <source>
        <dbReference type="PIRNR" id="PIRNR006769"/>
    </source>
</evidence>
<evidence type="ECO:0000256" key="8">
    <source>
        <dbReference type="ARBA" id="ARBA00022833"/>
    </source>
</evidence>
<comment type="catalytic activity">
    <reaction evidence="12">
        <text>2,5-diamino-6-hydroxy-4-(5-phosphoribosylamino)-pyrimidine + H2O + H(+) = 5-amino-6-(5-phospho-D-ribosylamino)uracil + NH4(+)</text>
        <dbReference type="Rhea" id="RHEA:21868"/>
        <dbReference type="ChEBI" id="CHEBI:15377"/>
        <dbReference type="ChEBI" id="CHEBI:15378"/>
        <dbReference type="ChEBI" id="CHEBI:28938"/>
        <dbReference type="ChEBI" id="CHEBI:58453"/>
        <dbReference type="ChEBI" id="CHEBI:58614"/>
        <dbReference type="EC" id="3.5.4.26"/>
    </reaction>
</comment>
<feature type="binding site" evidence="15">
    <location>
        <position position="83"/>
    </location>
    <ligand>
        <name>Zn(2+)</name>
        <dbReference type="ChEBI" id="CHEBI:29105"/>
        <note>catalytic</note>
    </ligand>
</feature>
<dbReference type="InterPro" id="IPR050765">
    <property type="entry name" value="Riboflavin_Biosynth_HTPR"/>
</dbReference>
<dbReference type="PROSITE" id="PS00903">
    <property type="entry name" value="CYT_DCMP_DEAMINASES_1"/>
    <property type="match status" value="1"/>
</dbReference>
<dbReference type="OrthoDB" id="9800865at2"/>
<evidence type="ECO:0000256" key="5">
    <source>
        <dbReference type="ARBA" id="ARBA00007417"/>
    </source>
</evidence>
<evidence type="ECO:0000313" key="17">
    <source>
        <dbReference type="EMBL" id="KTD64837.1"/>
    </source>
</evidence>
<dbReference type="InterPro" id="IPR016193">
    <property type="entry name" value="Cytidine_deaminase-like"/>
</dbReference>
<comment type="pathway">
    <text evidence="3 12">Cofactor biosynthesis; riboflavin biosynthesis; 5-amino-6-(D-ribitylamino)uracil from GTP: step 3/4.</text>
</comment>
<gene>
    <name evidence="17" type="primary">ribD</name>
    <name evidence="17" type="ORF">Lspi_1004</name>
</gene>
<dbReference type="GO" id="GO:0009231">
    <property type="term" value="P:riboflavin biosynthetic process"/>
    <property type="evidence" value="ECO:0007669"/>
    <property type="project" value="UniProtKB-UniPathway"/>
</dbReference>
<evidence type="ECO:0000256" key="3">
    <source>
        <dbReference type="ARBA" id="ARBA00004910"/>
    </source>
</evidence>
<dbReference type="PATRIC" id="fig|452.5.peg.1101"/>
<name>A0A0W0Z6U4_LEGSP</name>
<evidence type="ECO:0000256" key="15">
    <source>
        <dbReference type="PIRSR" id="PIRSR006769-3"/>
    </source>
</evidence>
<keyword evidence="7 12" id="KW-0479">Metal-binding</keyword>
<keyword evidence="10 12" id="KW-0560">Oxidoreductase</keyword>
<dbReference type="Proteomes" id="UP000054877">
    <property type="component" value="Unassembled WGS sequence"/>
</dbReference>
<keyword evidence="12" id="KW-0378">Hydrolase</keyword>
<comment type="catalytic activity">
    <reaction evidence="12">
        <text>5-amino-6-(5-phospho-D-ribitylamino)uracil + NADP(+) = 5-amino-6-(5-phospho-D-ribosylamino)uracil + NADPH + H(+)</text>
        <dbReference type="Rhea" id="RHEA:17845"/>
        <dbReference type="ChEBI" id="CHEBI:15378"/>
        <dbReference type="ChEBI" id="CHEBI:57783"/>
        <dbReference type="ChEBI" id="CHEBI:58349"/>
        <dbReference type="ChEBI" id="CHEBI:58421"/>
        <dbReference type="ChEBI" id="CHEBI:58453"/>
        <dbReference type="EC" id="1.1.1.193"/>
    </reaction>
</comment>
<dbReference type="NCBIfam" id="TIGR00326">
    <property type="entry name" value="eubact_ribD"/>
    <property type="match status" value="1"/>
</dbReference>
<feature type="binding site" evidence="14">
    <location>
        <position position="199"/>
    </location>
    <ligand>
        <name>NADP(+)</name>
        <dbReference type="ChEBI" id="CHEBI:58349"/>
    </ligand>
</feature>
<evidence type="ECO:0000256" key="9">
    <source>
        <dbReference type="ARBA" id="ARBA00022857"/>
    </source>
</evidence>
<feature type="domain" description="CMP/dCMP-type deaminase" evidence="16">
    <location>
        <begin position="1"/>
        <end position="122"/>
    </location>
</feature>
<dbReference type="UniPathway" id="UPA00275">
    <property type="reaction ID" value="UER00401"/>
</dbReference>
<dbReference type="InterPro" id="IPR004794">
    <property type="entry name" value="Eubact_RibD"/>
</dbReference>
<comment type="pathway">
    <text evidence="2 12">Cofactor biosynthesis; riboflavin biosynthesis; 5-amino-6-(D-ribitylamino)uracil from GTP: step 2/4.</text>
</comment>
<dbReference type="STRING" id="452.Lspi_1004"/>
<feature type="binding site" evidence="14">
    <location>
        <position position="153"/>
    </location>
    <ligand>
        <name>NADP(+)</name>
        <dbReference type="ChEBI" id="CHEBI:58349"/>
    </ligand>
</feature>
<keyword evidence="18" id="KW-1185">Reference proteome</keyword>
<dbReference type="Gene3D" id="3.40.430.10">
    <property type="entry name" value="Dihydrofolate Reductase, subunit A"/>
    <property type="match status" value="1"/>
</dbReference>
<dbReference type="Pfam" id="PF01872">
    <property type="entry name" value="RibD_C"/>
    <property type="match status" value="1"/>
</dbReference>
<dbReference type="SUPFAM" id="SSF53597">
    <property type="entry name" value="Dihydrofolate reductase-like"/>
    <property type="match status" value="1"/>
</dbReference>
<evidence type="ECO:0000256" key="1">
    <source>
        <dbReference type="ARBA" id="ARBA00002151"/>
    </source>
</evidence>
<dbReference type="Gene3D" id="3.40.140.10">
    <property type="entry name" value="Cytidine Deaminase, domain 2"/>
    <property type="match status" value="1"/>
</dbReference>
<dbReference type="GO" id="GO:0008270">
    <property type="term" value="F:zinc ion binding"/>
    <property type="evidence" value="ECO:0007669"/>
    <property type="project" value="InterPro"/>
</dbReference>
<dbReference type="PIRSF" id="PIRSF006769">
    <property type="entry name" value="RibD"/>
    <property type="match status" value="1"/>
</dbReference>
<dbReference type="PANTHER" id="PTHR38011:SF7">
    <property type="entry name" value="2,5-DIAMINO-6-RIBOSYLAMINO-4(3H)-PYRIMIDINONE 5'-PHOSPHATE REDUCTASE"/>
    <property type="match status" value="1"/>
</dbReference>
<feature type="binding site" evidence="14">
    <location>
        <position position="206"/>
    </location>
    <ligand>
        <name>substrate</name>
    </ligand>
</feature>
<dbReference type="InterPro" id="IPR016192">
    <property type="entry name" value="APOBEC/CMP_deaminase_Zn-bd"/>
</dbReference>
<comment type="similarity">
    <text evidence="4 12">In the N-terminal section; belongs to the cytidine and deoxycytidylate deaminase family.</text>
</comment>
<comment type="function">
    <text evidence="1 12">Converts 2,5-diamino-6-(ribosylamino)-4(3h)-pyrimidinone 5'-phosphate into 5-amino-6-(ribosylamino)-2,4(1h,3h)-pyrimidinedione 5'-phosphate.</text>
</comment>
<evidence type="ECO:0000256" key="14">
    <source>
        <dbReference type="PIRSR" id="PIRSR006769-2"/>
    </source>
</evidence>
<evidence type="ECO:0000259" key="16">
    <source>
        <dbReference type="PROSITE" id="PS51747"/>
    </source>
</evidence>
<comment type="cofactor">
    <cofactor evidence="12 15">
        <name>Zn(2+)</name>
        <dbReference type="ChEBI" id="CHEBI:29105"/>
    </cofactor>
    <text evidence="12 15">Binds 1 zinc ion.</text>
</comment>
<dbReference type="CDD" id="cd01284">
    <property type="entry name" value="Riboflavin_deaminase-reductase"/>
    <property type="match status" value="1"/>
</dbReference>
<dbReference type="EC" id="1.1.1.193" evidence="12"/>
<feature type="binding site" evidence="14">
    <location>
        <position position="203"/>
    </location>
    <ligand>
        <name>substrate</name>
    </ligand>
</feature>
<evidence type="ECO:0000256" key="10">
    <source>
        <dbReference type="ARBA" id="ARBA00023002"/>
    </source>
</evidence>
<organism evidence="17 18">
    <name type="scientific">Legionella spiritensis</name>
    <dbReference type="NCBI Taxonomy" id="452"/>
    <lineage>
        <taxon>Bacteria</taxon>
        <taxon>Pseudomonadati</taxon>
        <taxon>Pseudomonadota</taxon>
        <taxon>Gammaproteobacteria</taxon>
        <taxon>Legionellales</taxon>
        <taxon>Legionellaceae</taxon>
        <taxon>Legionella</taxon>
    </lineage>
</organism>
<feature type="binding site" evidence="14">
    <location>
        <position position="287"/>
    </location>
    <ligand>
        <name>substrate</name>
    </ligand>
</feature>
<dbReference type="EMBL" id="LNYX01000012">
    <property type="protein sequence ID" value="KTD64837.1"/>
    <property type="molecule type" value="Genomic_DNA"/>
</dbReference>
<feature type="active site" description="Proton donor" evidence="13">
    <location>
        <position position="51"/>
    </location>
</feature>
<evidence type="ECO:0000256" key="2">
    <source>
        <dbReference type="ARBA" id="ARBA00004882"/>
    </source>
</evidence>
<keyword evidence="6 12" id="KW-0686">Riboflavin biosynthesis</keyword>
<dbReference type="AlphaFoldDB" id="A0A0W0Z6U4"/>
<evidence type="ECO:0000256" key="13">
    <source>
        <dbReference type="PIRSR" id="PIRSR006769-1"/>
    </source>
</evidence>
<keyword evidence="8 12" id="KW-0862">Zinc</keyword>
<dbReference type="PROSITE" id="PS51747">
    <property type="entry name" value="CYT_DCMP_DEAMINASES_2"/>
    <property type="match status" value="1"/>
</dbReference>
<feature type="binding site" evidence="15">
    <location>
        <position position="49"/>
    </location>
    <ligand>
        <name>Zn(2+)</name>
        <dbReference type="ChEBI" id="CHEBI:29105"/>
        <note>catalytic</note>
    </ligand>
</feature>
<dbReference type="PANTHER" id="PTHR38011">
    <property type="entry name" value="DIHYDROFOLATE REDUCTASE FAMILY PROTEIN (AFU_ORTHOLOGUE AFUA_8G06820)"/>
    <property type="match status" value="1"/>
</dbReference>
<comment type="similarity">
    <text evidence="5 12">In the C-terminal section; belongs to the HTP reductase family.</text>
</comment>
<accession>A0A0W0Z6U4</accession>